<dbReference type="SUPFAM" id="SSF55961">
    <property type="entry name" value="Bet v1-like"/>
    <property type="match status" value="1"/>
</dbReference>
<dbReference type="InterPro" id="IPR023393">
    <property type="entry name" value="START-like_dom_sf"/>
</dbReference>
<evidence type="ECO:0000313" key="1">
    <source>
        <dbReference type="EMBL" id="GGK39386.1"/>
    </source>
</evidence>
<evidence type="ECO:0008006" key="3">
    <source>
        <dbReference type="Google" id="ProtNLM"/>
    </source>
</evidence>
<dbReference type="InterPro" id="IPR019587">
    <property type="entry name" value="Polyketide_cyclase/dehydratase"/>
</dbReference>
<reference evidence="1" key="2">
    <citation type="submission" date="2020-09" db="EMBL/GenBank/DDBJ databases">
        <authorList>
            <person name="Sun Q."/>
            <person name="Ohkuma M."/>
        </authorList>
    </citation>
    <scope>NUCLEOTIDE SEQUENCE</scope>
    <source>
        <strain evidence="1">JCM 3091</strain>
    </source>
</reference>
<keyword evidence="2" id="KW-1185">Reference proteome</keyword>
<dbReference type="EMBL" id="BMQC01000015">
    <property type="protein sequence ID" value="GGK39386.1"/>
    <property type="molecule type" value="Genomic_DNA"/>
</dbReference>
<gene>
    <name evidence="1" type="ORF">GCM10010124_35140</name>
</gene>
<dbReference type="RefSeq" id="WP_189115437.1">
    <property type="nucleotide sequence ID" value="NZ_BMQC01000015.1"/>
</dbReference>
<dbReference type="Proteomes" id="UP000662200">
    <property type="component" value="Unassembled WGS sequence"/>
</dbReference>
<organism evidence="1 2">
    <name type="scientific">Pilimelia terevasa</name>
    <dbReference type="NCBI Taxonomy" id="53372"/>
    <lineage>
        <taxon>Bacteria</taxon>
        <taxon>Bacillati</taxon>
        <taxon>Actinomycetota</taxon>
        <taxon>Actinomycetes</taxon>
        <taxon>Micromonosporales</taxon>
        <taxon>Micromonosporaceae</taxon>
        <taxon>Pilimelia</taxon>
    </lineage>
</organism>
<proteinExistence type="predicted"/>
<protein>
    <recommendedName>
        <fullName evidence="3">Polyketide cyclase</fullName>
    </recommendedName>
</protein>
<sequence length="142" mass="15488">MTYETRVRIEAPPERIWAVLADVAAWPRWTASMREVTPLSGAALAAGARVRIRQPRLPAAEWEVTRWAPGRGFTWVSRNPGLTVTADHLLDPAPDGATTLTLALRHRGPLAPVLRLLTGALTRRYLALEAAGLRRAAEQGPG</sequence>
<comment type="caution">
    <text evidence="1">The sequence shown here is derived from an EMBL/GenBank/DDBJ whole genome shotgun (WGS) entry which is preliminary data.</text>
</comment>
<evidence type="ECO:0000313" key="2">
    <source>
        <dbReference type="Proteomes" id="UP000662200"/>
    </source>
</evidence>
<reference evidence="1" key="1">
    <citation type="journal article" date="2014" name="Int. J. Syst. Evol. Microbiol.">
        <title>Complete genome sequence of Corynebacterium casei LMG S-19264T (=DSM 44701T), isolated from a smear-ripened cheese.</title>
        <authorList>
            <consortium name="US DOE Joint Genome Institute (JGI-PGF)"/>
            <person name="Walter F."/>
            <person name="Albersmeier A."/>
            <person name="Kalinowski J."/>
            <person name="Ruckert C."/>
        </authorList>
    </citation>
    <scope>NUCLEOTIDE SEQUENCE</scope>
    <source>
        <strain evidence="1">JCM 3091</strain>
    </source>
</reference>
<accession>A0A8J3BRC0</accession>
<dbReference type="Pfam" id="PF10604">
    <property type="entry name" value="Polyketide_cyc2"/>
    <property type="match status" value="1"/>
</dbReference>
<dbReference type="Gene3D" id="3.30.530.20">
    <property type="match status" value="1"/>
</dbReference>
<name>A0A8J3BRC0_9ACTN</name>
<dbReference type="AlphaFoldDB" id="A0A8J3BRC0"/>